<dbReference type="CDD" id="cd03801">
    <property type="entry name" value="GT4_PimA-like"/>
    <property type="match status" value="1"/>
</dbReference>
<dbReference type="RefSeq" id="WP_311560283.1">
    <property type="nucleotide sequence ID" value="NZ_JAVREJ010000044.1"/>
</dbReference>
<proteinExistence type="predicted"/>
<dbReference type="SUPFAM" id="SSF53756">
    <property type="entry name" value="UDP-Glycosyltransferase/glycogen phosphorylase"/>
    <property type="match status" value="1"/>
</dbReference>
<gene>
    <name evidence="1" type="ORF">RM445_30215</name>
</gene>
<evidence type="ECO:0000313" key="2">
    <source>
        <dbReference type="Proteomes" id="UP001183202"/>
    </source>
</evidence>
<sequence length="378" mass="41155">MPDMVTVSRYVAQYRVPFHEALRTKLTTNDVGYRLLYGAPRPGEAARQDAAAIGWAEAIRATYLGPGGKLVWLSVLRRVRGADLVVITQENALLNNYALQLWRRFGGPKLAYFGHGKNFQSSRPDSAAERFKRLWIKQVDWWFAYTERSAAVVAGAGFPRDRITVVNNAIDTSRIAAEVAALDPAAQTALRQSLFHGAQNIGVYVGGLYPGKRLGFLLDAARLVREAVPDFQLLIMGAGPDAGIAEAAAAELPWVHYAGPRFGVEKTELVSLARVLLIPGVVGLGVLDSFAYGTPMVTTDVPGHGPEIEYLRHGENGLIVADDVRTYAKAVSELLTDEAWRLQLRRGGEAALHTFTIQAMAQRFADGVLGALTCGRQS</sequence>
<name>A0ABU2NIH9_9PSEU</name>
<organism evidence="1 2">
    <name type="scientific">Pseudonocardia charpentierae</name>
    <dbReference type="NCBI Taxonomy" id="3075545"/>
    <lineage>
        <taxon>Bacteria</taxon>
        <taxon>Bacillati</taxon>
        <taxon>Actinomycetota</taxon>
        <taxon>Actinomycetes</taxon>
        <taxon>Pseudonocardiales</taxon>
        <taxon>Pseudonocardiaceae</taxon>
        <taxon>Pseudonocardia</taxon>
    </lineage>
</organism>
<dbReference type="Proteomes" id="UP001183202">
    <property type="component" value="Unassembled WGS sequence"/>
</dbReference>
<dbReference type="GO" id="GO:0016757">
    <property type="term" value="F:glycosyltransferase activity"/>
    <property type="evidence" value="ECO:0007669"/>
    <property type="project" value="UniProtKB-KW"/>
</dbReference>
<keyword evidence="1" id="KW-0328">Glycosyltransferase</keyword>
<dbReference type="Pfam" id="PF13692">
    <property type="entry name" value="Glyco_trans_1_4"/>
    <property type="match status" value="1"/>
</dbReference>
<keyword evidence="2" id="KW-1185">Reference proteome</keyword>
<dbReference type="PANTHER" id="PTHR12526">
    <property type="entry name" value="GLYCOSYLTRANSFERASE"/>
    <property type="match status" value="1"/>
</dbReference>
<reference evidence="2" key="1">
    <citation type="submission" date="2023-07" db="EMBL/GenBank/DDBJ databases">
        <title>30 novel species of actinomycetes from the DSMZ collection.</title>
        <authorList>
            <person name="Nouioui I."/>
        </authorList>
    </citation>
    <scope>NUCLEOTIDE SEQUENCE [LARGE SCALE GENOMIC DNA]</scope>
    <source>
        <strain evidence="2">DSM 45834</strain>
    </source>
</reference>
<dbReference type="EC" id="2.4.-.-" evidence="1"/>
<keyword evidence="1" id="KW-0808">Transferase</keyword>
<dbReference type="EMBL" id="JAVREJ010000044">
    <property type="protein sequence ID" value="MDT0353771.1"/>
    <property type="molecule type" value="Genomic_DNA"/>
</dbReference>
<dbReference type="Gene3D" id="3.40.50.2000">
    <property type="entry name" value="Glycogen Phosphorylase B"/>
    <property type="match status" value="2"/>
</dbReference>
<protein>
    <submittedName>
        <fullName evidence="1">Glycosyltransferase family 4 protein</fullName>
        <ecNumber evidence="1">2.4.-.-</ecNumber>
    </submittedName>
</protein>
<comment type="caution">
    <text evidence="1">The sequence shown here is derived from an EMBL/GenBank/DDBJ whole genome shotgun (WGS) entry which is preliminary data.</text>
</comment>
<dbReference type="PANTHER" id="PTHR12526:SF635">
    <property type="entry name" value="GLYCOSYL TRANSFERASE GROUP 1"/>
    <property type="match status" value="1"/>
</dbReference>
<accession>A0ABU2NIH9</accession>
<evidence type="ECO:0000313" key="1">
    <source>
        <dbReference type="EMBL" id="MDT0353771.1"/>
    </source>
</evidence>